<sequence length="675" mass="75452">MDNTRDVLFGTTVEDPYRWLEDGASPEVTRWIAEQDEFARARLAGLPERAAIAARMKELSYVESVESPVKRGNRYFWWKRGPKQEKKVFYWKEGPDGAEHVLLDPNTWSTNGNLSLVDVFVSWDGNWAAYNTSTNNNDVTTLRLIGVRTGKRSEIDTIEGTQFGPISWNVTNDGFYYRFTPKDAAVPASEQMGTAELRFHRLGNDPKHDRLVHARTGDPNAFLYGASTQDGHWLFAYISRNWSSNDAYIQDLRKPGGFTSLAVGAKAQYDLKEYRDRIYILTNEGAPHSRVFVADPARPVRAAWKEIVPERSDAALDSMEIIGGKLVLGYLKDATSRLEVHELDGTLTREISLPELGHATVSGSAEDPVAYVQFESFTHPREIFETNVRTGETKSWYRSKVPVSPERFVVEQVWYPSKDGTRIPMFLIHAKDLRKDGTAPVYLYGYGGFNVSVTPSFNASFFPWLERGGVVALPNLRGGGEFGEPWHRAGMLHSKQNVFDDFYGAAEYLIREGYTRPEKMMARGGSNGGLLVGAAITQRPDLFRVVLCEVPILDMLRFDSTPAGKLAAEEYGSPKKADDFRALFAYSPYHHVIVGKRYPSTLVLSADSDDRVDPMHARKFVAAMQARSAGGPVFLRVERNAGHLGADLVGASVERIADMEAFALSELARPMPAAH</sequence>
<accession>A0ABZ2K4G1</accession>
<feature type="domain" description="Peptidase S9A N-terminal" evidence="8">
    <location>
        <begin position="4"/>
        <end position="396"/>
    </location>
</feature>
<comment type="catalytic activity">
    <reaction evidence="1">
        <text>Hydrolysis of Pro-|-Xaa &gt;&gt; Ala-|-Xaa in oligopeptides.</text>
        <dbReference type="EC" id="3.4.21.26"/>
    </reaction>
</comment>
<dbReference type="Pfam" id="PF02897">
    <property type="entry name" value="Peptidase_S9_N"/>
    <property type="match status" value="1"/>
</dbReference>
<evidence type="ECO:0000256" key="3">
    <source>
        <dbReference type="ARBA" id="ARBA00011897"/>
    </source>
</evidence>
<feature type="domain" description="Peptidase S9 prolyl oligopeptidase catalytic" evidence="7">
    <location>
        <begin position="456"/>
        <end position="667"/>
    </location>
</feature>
<evidence type="ECO:0000256" key="4">
    <source>
        <dbReference type="ARBA" id="ARBA00022670"/>
    </source>
</evidence>
<protein>
    <recommendedName>
        <fullName evidence="3">prolyl oligopeptidase</fullName>
        <ecNumber evidence="3">3.4.21.26</ecNumber>
    </recommendedName>
</protein>
<comment type="similarity">
    <text evidence="2">Belongs to the peptidase S9A family.</text>
</comment>
<dbReference type="PROSITE" id="PS00708">
    <property type="entry name" value="PRO_ENDOPEP_SER"/>
    <property type="match status" value="1"/>
</dbReference>
<dbReference type="Pfam" id="PF00326">
    <property type="entry name" value="Peptidase_S9"/>
    <property type="match status" value="1"/>
</dbReference>
<dbReference type="Gene3D" id="2.130.10.120">
    <property type="entry name" value="Prolyl oligopeptidase, N-terminal domain"/>
    <property type="match status" value="1"/>
</dbReference>
<evidence type="ECO:0000256" key="1">
    <source>
        <dbReference type="ARBA" id="ARBA00001070"/>
    </source>
</evidence>
<dbReference type="InterPro" id="IPR023302">
    <property type="entry name" value="Pept_S9A_N"/>
</dbReference>
<keyword evidence="6" id="KW-0720">Serine protease</keyword>
<dbReference type="SUPFAM" id="SSF50993">
    <property type="entry name" value="Peptidase/esterase 'gauge' domain"/>
    <property type="match status" value="1"/>
</dbReference>
<evidence type="ECO:0000256" key="5">
    <source>
        <dbReference type="ARBA" id="ARBA00022801"/>
    </source>
</evidence>
<dbReference type="InterPro" id="IPR029058">
    <property type="entry name" value="AB_hydrolase_fold"/>
</dbReference>
<dbReference type="InterPro" id="IPR002470">
    <property type="entry name" value="Peptidase_S9A"/>
</dbReference>
<keyword evidence="5" id="KW-0378">Hydrolase</keyword>
<dbReference type="PANTHER" id="PTHR42881">
    <property type="entry name" value="PROLYL ENDOPEPTIDASE"/>
    <property type="match status" value="1"/>
</dbReference>
<keyword evidence="4" id="KW-0645">Protease</keyword>
<dbReference type="EMBL" id="CP089982">
    <property type="protein sequence ID" value="WXA93552.1"/>
    <property type="molecule type" value="Genomic_DNA"/>
</dbReference>
<gene>
    <name evidence="9" type="ORF">LZC95_44760</name>
</gene>
<organism evidence="9 10">
    <name type="scientific">Pendulispora brunnea</name>
    <dbReference type="NCBI Taxonomy" id="2905690"/>
    <lineage>
        <taxon>Bacteria</taxon>
        <taxon>Pseudomonadati</taxon>
        <taxon>Myxococcota</taxon>
        <taxon>Myxococcia</taxon>
        <taxon>Myxococcales</taxon>
        <taxon>Sorangiineae</taxon>
        <taxon>Pendulisporaceae</taxon>
        <taxon>Pendulispora</taxon>
    </lineage>
</organism>
<evidence type="ECO:0000313" key="10">
    <source>
        <dbReference type="Proteomes" id="UP001379533"/>
    </source>
</evidence>
<dbReference type="PRINTS" id="PR00862">
    <property type="entry name" value="PROLIGOPTASE"/>
</dbReference>
<dbReference type="PANTHER" id="PTHR42881:SF2">
    <property type="entry name" value="PROLYL ENDOPEPTIDASE"/>
    <property type="match status" value="1"/>
</dbReference>
<evidence type="ECO:0000313" key="9">
    <source>
        <dbReference type="EMBL" id="WXA93552.1"/>
    </source>
</evidence>
<evidence type="ECO:0000256" key="2">
    <source>
        <dbReference type="ARBA" id="ARBA00005228"/>
    </source>
</evidence>
<proteinExistence type="inferred from homology"/>
<reference evidence="9 10" key="1">
    <citation type="submission" date="2021-12" db="EMBL/GenBank/DDBJ databases">
        <title>Discovery of the Pendulisporaceae a myxobacterial family with distinct sporulation behavior and unique specialized metabolism.</title>
        <authorList>
            <person name="Garcia R."/>
            <person name="Popoff A."/>
            <person name="Bader C.D."/>
            <person name="Loehr J."/>
            <person name="Walesch S."/>
            <person name="Walt C."/>
            <person name="Boldt J."/>
            <person name="Bunk B."/>
            <person name="Haeckl F.J.F.P.J."/>
            <person name="Gunesch A.P."/>
            <person name="Birkelbach J."/>
            <person name="Nuebel U."/>
            <person name="Pietschmann T."/>
            <person name="Bach T."/>
            <person name="Mueller R."/>
        </authorList>
    </citation>
    <scope>NUCLEOTIDE SEQUENCE [LARGE SCALE GENOMIC DNA]</scope>
    <source>
        <strain evidence="9 10">MSr12523</strain>
    </source>
</reference>
<dbReference type="InterPro" id="IPR002471">
    <property type="entry name" value="Pept_S9_AS"/>
</dbReference>
<dbReference type="EC" id="3.4.21.26" evidence="3"/>
<evidence type="ECO:0000256" key="6">
    <source>
        <dbReference type="ARBA" id="ARBA00022825"/>
    </source>
</evidence>
<evidence type="ECO:0000259" key="7">
    <source>
        <dbReference type="Pfam" id="PF00326"/>
    </source>
</evidence>
<dbReference type="Gene3D" id="3.40.50.1820">
    <property type="entry name" value="alpha/beta hydrolase"/>
    <property type="match status" value="1"/>
</dbReference>
<name>A0ABZ2K4G1_9BACT</name>
<evidence type="ECO:0000259" key="8">
    <source>
        <dbReference type="Pfam" id="PF02897"/>
    </source>
</evidence>
<keyword evidence="10" id="KW-1185">Reference proteome</keyword>
<dbReference type="Proteomes" id="UP001379533">
    <property type="component" value="Chromosome"/>
</dbReference>
<dbReference type="InterPro" id="IPR001375">
    <property type="entry name" value="Peptidase_S9_cat"/>
</dbReference>
<dbReference type="SUPFAM" id="SSF53474">
    <property type="entry name" value="alpha/beta-Hydrolases"/>
    <property type="match status" value="1"/>
</dbReference>
<dbReference type="RefSeq" id="WP_394844152.1">
    <property type="nucleotide sequence ID" value="NZ_CP089982.1"/>
</dbReference>
<dbReference type="InterPro" id="IPR051167">
    <property type="entry name" value="Prolyl_oligopep/macrocyclase"/>
</dbReference>